<feature type="transmembrane region" description="Helical" evidence="2">
    <location>
        <begin position="42"/>
        <end position="66"/>
    </location>
</feature>
<reference evidence="3 4" key="1">
    <citation type="submission" date="2023-07" db="EMBL/GenBank/DDBJ databases">
        <title>Comparative genomics of wheat-associated soil bacteria to identify genetic determinants of phenazine resistance.</title>
        <authorList>
            <person name="Mouncey N."/>
        </authorList>
    </citation>
    <scope>NUCLEOTIDE SEQUENCE [LARGE SCALE GENOMIC DNA]</scope>
    <source>
        <strain evidence="3 4">V3I3</strain>
    </source>
</reference>
<keyword evidence="2" id="KW-0472">Membrane</keyword>
<gene>
    <name evidence="3" type="ORF">QFZ26_001098</name>
</gene>
<organism evidence="3 4">
    <name type="scientific">Agromyces ramosus</name>
    <dbReference type="NCBI Taxonomy" id="33879"/>
    <lineage>
        <taxon>Bacteria</taxon>
        <taxon>Bacillati</taxon>
        <taxon>Actinomycetota</taxon>
        <taxon>Actinomycetes</taxon>
        <taxon>Micrococcales</taxon>
        <taxon>Microbacteriaceae</taxon>
        <taxon>Agromyces</taxon>
    </lineage>
</organism>
<feature type="compositionally biased region" description="Pro residues" evidence="1">
    <location>
        <begin position="82"/>
        <end position="94"/>
    </location>
</feature>
<evidence type="ECO:0000313" key="4">
    <source>
        <dbReference type="Proteomes" id="UP001239083"/>
    </source>
</evidence>
<keyword evidence="2" id="KW-1133">Transmembrane helix</keyword>
<protein>
    <submittedName>
        <fullName evidence="3">Uncharacterized protein</fullName>
    </submittedName>
</protein>
<name>A0ABU0R651_9MICO</name>
<dbReference type="EMBL" id="JAUSYY010000001">
    <property type="protein sequence ID" value="MDQ0893543.1"/>
    <property type="molecule type" value="Genomic_DNA"/>
</dbReference>
<keyword evidence="2" id="KW-0812">Transmembrane</keyword>
<proteinExistence type="predicted"/>
<sequence length="417" mass="42893">MRSEPPTGDELTRLLVTMKGNVLAQVAQEATSAKRSTLTDRVIAIALGVALLLGIGAGAAFAFGIVPPLAAPPTATSAAAPTPTPTPKPTPTLTPTPTQAPLVTVVESGPPPSRYGLECETLVDESLVFDLFNAEVGPTDPLVTASGVGTTIPRHTSILSEGGTVCEWSNGAPYHDHYGWSPDYVGVTVSILPRPAEGWSERATAYGEPRNDTGCNDTVCSASAAVGDAWVTVEALGGESNAMNAASWQPLVDSIIGVMSASGPATELVVPERASSPFPLDCDVVIPLETVRSLTATPDADSRGHGGGGWSLWAEARILAENDGCMWGPAQSDSVVASLSGIQNGAWAYERILHAGTTAPVELAGLGPNDSATLRCAAEYSSCAVDLRVGQDWFNIAANDEATAIALAEAALAQLGR</sequence>
<feature type="region of interest" description="Disordered" evidence="1">
    <location>
        <begin position="73"/>
        <end position="99"/>
    </location>
</feature>
<dbReference type="RefSeq" id="WP_307040043.1">
    <property type="nucleotide sequence ID" value="NZ_JAUSYY010000001.1"/>
</dbReference>
<evidence type="ECO:0000256" key="1">
    <source>
        <dbReference type="SAM" id="MobiDB-lite"/>
    </source>
</evidence>
<keyword evidence="4" id="KW-1185">Reference proteome</keyword>
<evidence type="ECO:0000313" key="3">
    <source>
        <dbReference type="EMBL" id="MDQ0893543.1"/>
    </source>
</evidence>
<comment type="caution">
    <text evidence="3">The sequence shown here is derived from an EMBL/GenBank/DDBJ whole genome shotgun (WGS) entry which is preliminary data.</text>
</comment>
<evidence type="ECO:0000256" key="2">
    <source>
        <dbReference type="SAM" id="Phobius"/>
    </source>
</evidence>
<dbReference type="Proteomes" id="UP001239083">
    <property type="component" value="Unassembled WGS sequence"/>
</dbReference>
<accession>A0ABU0R651</accession>